<dbReference type="AlphaFoldDB" id="A0A3P2A3Z0"/>
<keyword evidence="4" id="KW-1185">Reference proteome</keyword>
<feature type="domain" description="SHOCT" evidence="1">
    <location>
        <begin position="303"/>
        <end position="329"/>
    </location>
</feature>
<dbReference type="InterPro" id="IPR033880">
    <property type="entry name" value="SPFH_YdjI"/>
</dbReference>
<dbReference type="Pfam" id="PF09851">
    <property type="entry name" value="SHOCT"/>
    <property type="match status" value="1"/>
</dbReference>
<comment type="caution">
    <text evidence="3">The sequence shown here is derived from an EMBL/GenBank/DDBJ whole genome shotgun (WGS) entry which is preliminary data.</text>
</comment>
<feature type="domain" description="SPFH" evidence="2">
    <location>
        <begin position="24"/>
        <end position="234"/>
    </location>
</feature>
<dbReference type="STRING" id="1121352.GCA_000620925_01069"/>
<reference evidence="3 4" key="1">
    <citation type="submission" date="2018-11" db="EMBL/GenBank/DDBJ databases">
        <title>Genomes From Bacteria Associated with the Canine Oral Cavity: a Test Case for Automated Genome-Based Taxonomic Assignment.</title>
        <authorList>
            <person name="Coil D.A."/>
            <person name="Jospin G."/>
            <person name="Darling A.E."/>
            <person name="Wallis C."/>
            <person name="Davis I.J."/>
            <person name="Harris S."/>
            <person name="Eisen J.A."/>
            <person name="Holcombe L.J."/>
            <person name="O'Flynn C."/>
        </authorList>
    </citation>
    <scope>NUCLEOTIDE SEQUENCE [LARGE SCALE GENOMIC DNA]</scope>
    <source>
        <strain evidence="3 4">COT-280</strain>
    </source>
</reference>
<accession>A0A3P2A3Z0</accession>
<protein>
    <recommendedName>
        <fullName evidence="5">SPFH domain-containing protein</fullName>
    </recommendedName>
</protein>
<organism evidence="3 4">
    <name type="scientific">Conchiformibius steedae</name>
    <dbReference type="NCBI Taxonomy" id="153493"/>
    <lineage>
        <taxon>Bacteria</taxon>
        <taxon>Pseudomonadati</taxon>
        <taxon>Pseudomonadota</taxon>
        <taxon>Betaproteobacteria</taxon>
        <taxon>Neisseriales</taxon>
        <taxon>Neisseriaceae</taxon>
        <taxon>Conchiformibius</taxon>
    </lineage>
</organism>
<dbReference type="InterPro" id="IPR018649">
    <property type="entry name" value="SHOCT"/>
</dbReference>
<evidence type="ECO:0000313" key="3">
    <source>
        <dbReference type="EMBL" id="RRD89695.1"/>
    </source>
</evidence>
<dbReference type="OrthoDB" id="9764015at2"/>
<evidence type="ECO:0000259" key="2">
    <source>
        <dbReference type="Pfam" id="PF13421"/>
    </source>
</evidence>
<dbReference type="Gene3D" id="3.30.479.30">
    <property type="entry name" value="Band 7 domain"/>
    <property type="match status" value="1"/>
</dbReference>
<dbReference type="Pfam" id="PF13421">
    <property type="entry name" value="Band_7_1"/>
    <property type="match status" value="1"/>
</dbReference>
<dbReference type="PANTHER" id="PTHR37826">
    <property type="entry name" value="FLOTILLIN BAND_7_5 DOMAIN PROTEIN"/>
    <property type="match status" value="1"/>
</dbReference>
<dbReference type="InterPro" id="IPR036013">
    <property type="entry name" value="Band_7/SPFH_dom_sf"/>
</dbReference>
<sequence length="334" mass="36361">MFNFIRKQFIDVIQWESPDEATLVWRFPVADQEIQNGASLTVREAQMALFVDEGKAADAFTPGRYTLTTQTLPVLTNLKNWDKFFQSPFKSDVYFFNTRQQLGRRWGTAQPVTVRDAEFGVVQLRAFGMFAYRISDPVAFFKEVSGVVEHYSGEQLEAQLKNIAMTQLAAAFGTSGIPFLDMAANQVLLSQTMTERLRPEFAKLGVALENFTVESVTLPEAVQKALDSRMSMGIVGDLGKYTQFQTAQAIPLAAQNEGGIAGIGAGLGVGAGIGQAMAGAMAGMMQPQAATQPAPAAEDPQAKLAKLKTLLDNGLISQEDYDTAKNEVLKQLIG</sequence>
<dbReference type="SUPFAM" id="SSF117892">
    <property type="entry name" value="Band 7/SPFH domain"/>
    <property type="match status" value="1"/>
</dbReference>
<proteinExistence type="predicted"/>
<dbReference type="RefSeq" id="WP_124795440.1">
    <property type="nucleotide sequence ID" value="NZ_RQYC01000012.1"/>
</dbReference>
<gene>
    <name evidence="3" type="ORF">EII21_08070</name>
</gene>
<name>A0A3P2A3Z0_9NEIS</name>
<evidence type="ECO:0000259" key="1">
    <source>
        <dbReference type="Pfam" id="PF09851"/>
    </source>
</evidence>
<dbReference type="CDD" id="cd03408">
    <property type="entry name" value="SPFH_like_u1"/>
    <property type="match status" value="1"/>
</dbReference>
<evidence type="ECO:0008006" key="5">
    <source>
        <dbReference type="Google" id="ProtNLM"/>
    </source>
</evidence>
<dbReference type="Proteomes" id="UP000269923">
    <property type="component" value="Unassembled WGS sequence"/>
</dbReference>
<dbReference type="PANTHER" id="PTHR37826:SF2">
    <property type="entry name" value="ZINC-RIBBON DOMAIN-CONTAINING PROTEIN"/>
    <property type="match status" value="1"/>
</dbReference>
<dbReference type="EMBL" id="RQYC01000012">
    <property type="protein sequence ID" value="RRD89695.1"/>
    <property type="molecule type" value="Genomic_DNA"/>
</dbReference>
<evidence type="ECO:0000313" key="4">
    <source>
        <dbReference type="Proteomes" id="UP000269923"/>
    </source>
</evidence>